<gene>
    <name evidence="7" type="ORF">OIDMADRAFT_40816</name>
</gene>
<feature type="transmembrane region" description="Helical" evidence="6">
    <location>
        <begin position="242"/>
        <end position="262"/>
    </location>
</feature>
<accession>A0A0C3HLK7</accession>
<feature type="transmembrane region" description="Helical" evidence="6">
    <location>
        <begin position="436"/>
        <end position="458"/>
    </location>
</feature>
<dbReference type="EMBL" id="KN832874">
    <property type="protein sequence ID" value="KIN03207.1"/>
    <property type="molecule type" value="Genomic_DNA"/>
</dbReference>
<evidence type="ECO:0008006" key="9">
    <source>
        <dbReference type="Google" id="ProtNLM"/>
    </source>
</evidence>
<comment type="subcellular location">
    <subcellularLocation>
        <location evidence="1">Membrane</location>
        <topology evidence="1">Multi-pass membrane protein</topology>
    </subcellularLocation>
</comment>
<dbReference type="CDD" id="cd11482">
    <property type="entry name" value="SLC-NCS1sbd_NRT1-like"/>
    <property type="match status" value="1"/>
</dbReference>
<feature type="transmembrane region" description="Helical" evidence="6">
    <location>
        <begin position="274"/>
        <end position="303"/>
    </location>
</feature>
<evidence type="ECO:0000256" key="4">
    <source>
        <dbReference type="ARBA" id="ARBA00022989"/>
    </source>
</evidence>
<feature type="transmembrane region" description="Helical" evidence="6">
    <location>
        <begin position="323"/>
        <end position="347"/>
    </location>
</feature>
<name>A0A0C3HLK7_OIDMZ</name>
<evidence type="ECO:0000313" key="7">
    <source>
        <dbReference type="EMBL" id="KIN03207.1"/>
    </source>
</evidence>
<dbReference type="InterPro" id="IPR001248">
    <property type="entry name" value="Pur-cyt_permease"/>
</dbReference>
<feature type="transmembrane region" description="Helical" evidence="6">
    <location>
        <begin position="77"/>
        <end position="94"/>
    </location>
</feature>
<keyword evidence="5 6" id="KW-0472">Membrane</keyword>
<dbReference type="Proteomes" id="UP000054321">
    <property type="component" value="Unassembled WGS sequence"/>
</dbReference>
<dbReference type="InterPro" id="IPR045225">
    <property type="entry name" value="Uracil/uridine/allantoin_perm"/>
</dbReference>
<dbReference type="GO" id="GO:0015205">
    <property type="term" value="F:nucleobase transmembrane transporter activity"/>
    <property type="evidence" value="ECO:0007669"/>
    <property type="project" value="TreeGrafter"/>
</dbReference>
<dbReference type="HOGENOM" id="CLU_021555_4_1_1"/>
<dbReference type="InParanoid" id="A0A0C3HLK7"/>
<evidence type="ECO:0000256" key="6">
    <source>
        <dbReference type="SAM" id="Phobius"/>
    </source>
</evidence>
<dbReference type="Gene3D" id="1.10.4160.10">
    <property type="entry name" value="Hydantoin permease"/>
    <property type="match status" value="1"/>
</dbReference>
<evidence type="ECO:0000256" key="5">
    <source>
        <dbReference type="ARBA" id="ARBA00023136"/>
    </source>
</evidence>
<feature type="transmembrane region" description="Helical" evidence="6">
    <location>
        <begin position="197"/>
        <end position="222"/>
    </location>
</feature>
<reference evidence="8" key="2">
    <citation type="submission" date="2015-01" db="EMBL/GenBank/DDBJ databases">
        <title>Evolutionary Origins and Diversification of the Mycorrhizal Mutualists.</title>
        <authorList>
            <consortium name="DOE Joint Genome Institute"/>
            <consortium name="Mycorrhizal Genomics Consortium"/>
            <person name="Kohler A."/>
            <person name="Kuo A."/>
            <person name="Nagy L.G."/>
            <person name="Floudas D."/>
            <person name="Copeland A."/>
            <person name="Barry K.W."/>
            <person name="Cichocki N."/>
            <person name="Veneault-Fourrey C."/>
            <person name="LaButti K."/>
            <person name="Lindquist E.A."/>
            <person name="Lipzen A."/>
            <person name="Lundell T."/>
            <person name="Morin E."/>
            <person name="Murat C."/>
            <person name="Riley R."/>
            <person name="Ohm R."/>
            <person name="Sun H."/>
            <person name="Tunlid A."/>
            <person name="Henrissat B."/>
            <person name="Grigoriev I.V."/>
            <person name="Hibbett D.S."/>
            <person name="Martin F."/>
        </authorList>
    </citation>
    <scope>NUCLEOTIDE SEQUENCE [LARGE SCALE GENOMIC DNA]</scope>
    <source>
        <strain evidence="8">Zn</strain>
    </source>
</reference>
<keyword evidence="4 6" id="KW-1133">Transmembrane helix</keyword>
<keyword evidence="8" id="KW-1185">Reference proteome</keyword>
<organism evidence="7 8">
    <name type="scientific">Oidiodendron maius (strain Zn)</name>
    <dbReference type="NCBI Taxonomy" id="913774"/>
    <lineage>
        <taxon>Eukaryota</taxon>
        <taxon>Fungi</taxon>
        <taxon>Dikarya</taxon>
        <taxon>Ascomycota</taxon>
        <taxon>Pezizomycotina</taxon>
        <taxon>Leotiomycetes</taxon>
        <taxon>Leotiomycetes incertae sedis</taxon>
        <taxon>Myxotrichaceae</taxon>
        <taxon>Oidiodendron</taxon>
    </lineage>
</organism>
<evidence type="ECO:0000256" key="3">
    <source>
        <dbReference type="ARBA" id="ARBA00022692"/>
    </source>
</evidence>
<dbReference type="OrthoDB" id="2018619at2759"/>
<dbReference type="AlphaFoldDB" id="A0A0C3HLK7"/>
<keyword evidence="3 6" id="KW-0812">Transmembrane</keyword>
<protein>
    <recommendedName>
        <fullName evidence="9">Allantoin permease</fullName>
    </recommendedName>
</protein>
<dbReference type="NCBIfam" id="TIGR00800">
    <property type="entry name" value="ncs1"/>
    <property type="match status" value="1"/>
</dbReference>
<feature type="transmembrane region" description="Helical" evidence="6">
    <location>
        <begin position="478"/>
        <end position="496"/>
    </location>
</feature>
<comment type="similarity">
    <text evidence="2">Belongs to the purine-cytosine permease (2.A.39) family.</text>
</comment>
<feature type="transmembrane region" description="Helical" evidence="6">
    <location>
        <begin position="390"/>
        <end position="415"/>
    </location>
</feature>
<dbReference type="PANTHER" id="PTHR30618:SF0">
    <property type="entry name" value="PURINE-URACIL PERMEASE NCS1"/>
    <property type="match status" value="1"/>
</dbReference>
<dbReference type="InterPro" id="IPR012681">
    <property type="entry name" value="NCS1"/>
</dbReference>
<reference evidence="7 8" key="1">
    <citation type="submission" date="2014-04" db="EMBL/GenBank/DDBJ databases">
        <authorList>
            <consortium name="DOE Joint Genome Institute"/>
            <person name="Kuo A."/>
            <person name="Martino E."/>
            <person name="Perotto S."/>
            <person name="Kohler A."/>
            <person name="Nagy L.G."/>
            <person name="Floudas D."/>
            <person name="Copeland A."/>
            <person name="Barry K.W."/>
            <person name="Cichocki N."/>
            <person name="Veneault-Fourrey C."/>
            <person name="LaButti K."/>
            <person name="Lindquist E.A."/>
            <person name="Lipzen A."/>
            <person name="Lundell T."/>
            <person name="Morin E."/>
            <person name="Murat C."/>
            <person name="Sun H."/>
            <person name="Tunlid A."/>
            <person name="Henrissat B."/>
            <person name="Grigoriev I.V."/>
            <person name="Hibbett D.S."/>
            <person name="Martin F."/>
            <person name="Nordberg H.P."/>
            <person name="Cantor M.N."/>
            <person name="Hua S.X."/>
        </authorList>
    </citation>
    <scope>NUCLEOTIDE SEQUENCE [LARGE SCALE GENOMIC DNA]</scope>
    <source>
        <strain evidence="7 8">Zn</strain>
    </source>
</reference>
<dbReference type="Pfam" id="PF02133">
    <property type="entry name" value="Transp_cyt_pur"/>
    <property type="match status" value="1"/>
</dbReference>
<dbReference type="GO" id="GO:0005886">
    <property type="term" value="C:plasma membrane"/>
    <property type="evidence" value="ECO:0007669"/>
    <property type="project" value="TreeGrafter"/>
</dbReference>
<feature type="transmembrane region" description="Helical" evidence="6">
    <location>
        <begin position="367"/>
        <end position="384"/>
    </location>
</feature>
<proteinExistence type="inferred from homology"/>
<dbReference type="PANTHER" id="PTHR30618">
    <property type="entry name" value="NCS1 FAMILY PURINE/PYRIMIDINE TRANSPORTER"/>
    <property type="match status" value="1"/>
</dbReference>
<evidence type="ECO:0000256" key="2">
    <source>
        <dbReference type="ARBA" id="ARBA00008974"/>
    </source>
</evidence>
<evidence type="ECO:0000313" key="8">
    <source>
        <dbReference type="Proteomes" id="UP000054321"/>
    </source>
</evidence>
<feature type="transmembrane region" description="Helical" evidence="6">
    <location>
        <begin position="114"/>
        <end position="136"/>
    </location>
</feature>
<evidence type="ECO:0000256" key="1">
    <source>
        <dbReference type="ARBA" id="ARBA00004141"/>
    </source>
</evidence>
<sequence length="531" mass="58473">MAFAEKRTISGWVLPKQSATFADEGSWSNIDSDVTPLDRRTWSTWTVLGFWFSDALNAQGWEGAASIIAVGLTWREALYCLIIGYTMDIIPMVLNGAIGADLHVNFAVASRSSFGFYLSRVAVVIRMITALFWHAIQTYTGSTAMTQIIRAIWPSYLSIHNTIPASVGITTQQMCSHVLFWSLQFPFLLIPPHKLRWFFVFKTVIVMTTSVAVVIALCVQAGGAGDIWIQKATVSGSTKSWLILSSMSSITGSWLTMGTNIPDFTRYLKKSRGVYWQALFMPFIASLIGIFGIIAASAGKVLYGTYIWDPLELASNWDGPSGRAGAFFVGLCWVVAQIGTNISANVISCSNDMTTLFPKYINIRRGAILTTIIGGWVMVPWKIISSASSLLTFMASLAIFLAPISAIMAADFWIVKNRHIDIPSLYRRGGRYRYHGGVNWRAAVAFLISIGPNLPGMAHAVTPSTIVGSIEDIYDISFMWGFSSGLVVYCALNYFWPASETLIESTIRDEMTFVNEKVPDLKSLEAETGSV</sequence>